<feature type="signal peptide" evidence="1">
    <location>
        <begin position="1"/>
        <end position="30"/>
    </location>
</feature>
<reference evidence="2 3" key="1">
    <citation type="submission" date="2019-12" db="EMBL/GenBank/DDBJ databases">
        <authorList>
            <person name="Kim Y.S."/>
        </authorList>
    </citation>
    <scope>NUCLEOTIDE SEQUENCE [LARGE SCALE GENOMIC DNA]</scope>
    <source>
        <strain evidence="2 3">MMS17-SY077</strain>
    </source>
</reference>
<sequence>MPHRSLRPTLLTALAALSLVAPLAATPAFAEEGDDLEIPATTIQLQGTSTLTGSLSITPEGAVSVDTSGGLTVDSQCVPSLITACLGAASGADPFAPPMNVITVSNGLFSGDADAAPALGWILEEGQDVLAALYDLPADGRIGVHASDELRGYLLTRILDILDRSLYGVELTTNEQTTLDWLNATLLASDRKTAQYAVDEFDAFRAAECGYTPPAAPSTVTDPVGLPSEVVAWCARRHTILESAFVYTPPQPTADAFRAWGVYRNAAELGVDRMTPEVGESMARVYRAAGALSGFAVAGGAAGVASAAVGSALTAGGTSTVATVMGGIFPHAVRAGTLAAVGAGAGAAIAGAVISAIVVTIVGSIQVAEYEQVGTDLRDDLADAKKATDPFDLASIRDDYAGLDLREGMTPANLPPYRSAVSTARIVELITSLTSTYDSGVRIPDGVALWSDNATTDQDYRFLVMDGSTPHVEDSITVPNGAGQSTIRFSRGWLVVDSGAGERPELDFNYVDNAGRDTLAARAPAGAGLTAPDGGFSLTREGPDAALEATRSNTLNFIRDDGTSVSVALVPPETSAVSGVRPSVVGPLTPDRTHVLRPNPVDDQGQFDGLHETGFDYTWTVKRIDRVTRAWVEVLPATTSYDVRFRPTEVGDHRASVLMHDTDPSDGTVPDAWGVVDFKVKPATPVLESSLLDGGDPDLRLDLQVSAPVPSNNYKVEVKWPKKTSGAPGGTTVIDDLSCVQTSPSSCAAPLQQVQHTLAADTDLTDDVEVKITDAYGSEVRKRIPIDDPVRPTFAPPQPLSSTQSGTVAFSPGGIAVEVPVAYPGANPNYELARLVRGNGGGAPGFQLIDPADGVARAGFPLPGGAGNLSVREDPATGEWVVDLHSVPGISAIGSITIPLAVVAGGMQATIPLTVQIVPSSHDRYRAALATAHEPLAVLDAVPDLVPYVMGGRSEWGDYAGDLCVKVEFVSFPAEPGEQCGPIADFLDDAGKLEAVPFAELSAVGVRNGLFRVSTWLATEGDRTDTTPTEFSFYLEGFEDPEPTGPTITDFAWDDTARLLTFTLTPSSPDVPLTGSECSIDGSETSCPEWADGRWSGADLEPGPHTFALIVVDQSGSTGRAEFEFTVAETEPPTPPTIGGFAWNNAARVLTFTVTPSSPGAPIAEYECALDGASVPCPDAASGRWSAAGVAAGAHVFRLTATDAAGAEATAEHPFTVTAPPSPGPIATIVAAVVAFIRALLRRWF</sequence>
<dbReference type="AlphaFoldDB" id="A0A6I4P4C9"/>
<dbReference type="Proteomes" id="UP000438182">
    <property type="component" value="Unassembled WGS sequence"/>
</dbReference>
<dbReference type="EMBL" id="WSTA01000049">
    <property type="protein sequence ID" value="MWB99139.1"/>
    <property type="molecule type" value="Genomic_DNA"/>
</dbReference>
<evidence type="ECO:0000313" key="3">
    <source>
        <dbReference type="Proteomes" id="UP000438182"/>
    </source>
</evidence>
<dbReference type="RefSeq" id="WP_160425109.1">
    <property type="nucleotide sequence ID" value="NZ_WSTA01000049.1"/>
</dbReference>
<evidence type="ECO:0000256" key="1">
    <source>
        <dbReference type="SAM" id="SignalP"/>
    </source>
</evidence>
<gene>
    <name evidence="2" type="ORF">GB864_11350</name>
</gene>
<keyword evidence="1" id="KW-0732">Signal</keyword>
<evidence type="ECO:0008006" key="4">
    <source>
        <dbReference type="Google" id="ProtNLM"/>
    </source>
</evidence>
<evidence type="ECO:0000313" key="2">
    <source>
        <dbReference type="EMBL" id="MWB99139.1"/>
    </source>
</evidence>
<accession>A0A6I4P4C9</accession>
<comment type="caution">
    <text evidence="2">The sequence shown here is derived from an EMBL/GenBank/DDBJ whole genome shotgun (WGS) entry which is preliminary data.</text>
</comment>
<name>A0A6I4P4C9_9MICO</name>
<feature type="chain" id="PRO_5026062638" description="Ig-like domain-containing protein" evidence="1">
    <location>
        <begin position="31"/>
        <end position="1245"/>
    </location>
</feature>
<protein>
    <recommendedName>
        <fullName evidence="4">Ig-like domain-containing protein</fullName>
    </recommendedName>
</protein>
<keyword evidence="3" id="KW-1185">Reference proteome</keyword>
<proteinExistence type="predicted"/>
<organism evidence="2 3">
    <name type="scientific">Agromyces seonyuensis</name>
    <dbReference type="NCBI Taxonomy" id="2662446"/>
    <lineage>
        <taxon>Bacteria</taxon>
        <taxon>Bacillati</taxon>
        <taxon>Actinomycetota</taxon>
        <taxon>Actinomycetes</taxon>
        <taxon>Micrococcales</taxon>
        <taxon>Microbacteriaceae</taxon>
        <taxon>Agromyces</taxon>
    </lineage>
</organism>